<accession>A0AAE3NRP6</accession>
<evidence type="ECO:0000256" key="1">
    <source>
        <dbReference type="SAM" id="SignalP"/>
    </source>
</evidence>
<dbReference type="AlphaFoldDB" id="A0AAE3NRP6"/>
<dbReference type="Proteomes" id="UP001220964">
    <property type="component" value="Unassembled WGS sequence"/>
</dbReference>
<dbReference type="Pfam" id="PF14247">
    <property type="entry name" value="DUF4344"/>
    <property type="match status" value="2"/>
</dbReference>
<feature type="chain" id="PRO_5042165085" evidence="1">
    <location>
        <begin position="20"/>
        <end position="248"/>
    </location>
</feature>
<keyword evidence="1" id="KW-0732">Signal</keyword>
<dbReference type="EMBL" id="JARGYC010000046">
    <property type="protein sequence ID" value="MDF0602278.1"/>
    <property type="molecule type" value="Genomic_DNA"/>
</dbReference>
<reference evidence="2" key="1">
    <citation type="submission" date="2023-03" db="EMBL/GenBank/DDBJ databases">
        <title>Multiphase analysis and comparison of six strains from genera Psychromarinibacter, Lutimaribacter, and Maritimibacter, including a novel species: Psychromarinibacter sediminicola sp. nov.</title>
        <authorList>
            <person name="Wang Y.-H."/>
            <person name="Ye M.-Q."/>
            <person name="Du Z.-J."/>
        </authorList>
    </citation>
    <scope>NUCLEOTIDE SEQUENCE</scope>
    <source>
        <strain evidence="2">C21-152</strain>
    </source>
</reference>
<evidence type="ECO:0000313" key="3">
    <source>
        <dbReference type="Proteomes" id="UP001220964"/>
    </source>
</evidence>
<dbReference type="InterPro" id="IPR025644">
    <property type="entry name" value="DUF4344"/>
</dbReference>
<keyword evidence="3" id="KW-1185">Reference proteome</keyword>
<sequence>MKKVIPLVLALALALPADAARLRSDRHEYLSANLLAIFYHEFGHALIDIMKLPIFGQEEDAADVLSVFLIDTLFDGETAISMARHTALGFLGEAKNRSGTEPAYWDVHGPDLQRYYTFVCLFYGADPAARQQVAEELELPEPRQRTCEDEYNQARQSWGPVIEKLYDNGPGRSIRFLADHKVGEYGRFTASVLEVEIDAMNKDLSLPKRMLVRVEECGVANAFYDSKTREIIMCTEFARYLHDLAPNR</sequence>
<proteinExistence type="predicted"/>
<name>A0AAE3NRP6_9RHOB</name>
<feature type="signal peptide" evidence="1">
    <location>
        <begin position="1"/>
        <end position="19"/>
    </location>
</feature>
<protein>
    <submittedName>
        <fullName evidence="2">DUF4344 domain-containing metallopeptidase</fullName>
    </submittedName>
</protein>
<gene>
    <name evidence="2" type="ORF">P1J78_16175</name>
</gene>
<organism evidence="2 3">
    <name type="scientific">Psychromarinibacter sediminicola</name>
    <dbReference type="NCBI Taxonomy" id="3033385"/>
    <lineage>
        <taxon>Bacteria</taxon>
        <taxon>Pseudomonadati</taxon>
        <taxon>Pseudomonadota</taxon>
        <taxon>Alphaproteobacteria</taxon>
        <taxon>Rhodobacterales</taxon>
        <taxon>Paracoccaceae</taxon>
        <taxon>Psychromarinibacter</taxon>
    </lineage>
</organism>
<comment type="caution">
    <text evidence="2">The sequence shown here is derived from an EMBL/GenBank/DDBJ whole genome shotgun (WGS) entry which is preliminary data.</text>
</comment>
<evidence type="ECO:0000313" key="2">
    <source>
        <dbReference type="EMBL" id="MDF0602278.1"/>
    </source>
</evidence>
<dbReference type="RefSeq" id="WP_275568409.1">
    <property type="nucleotide sequence ID" value="NZ_JARGYC010000046.1"/>
</dbReference>